<evidence type="ECO:0000256" key="13">
    <source>
        <dbReference type="ARBA" id="ARBA00073127"/>
    </source>
</evidence>
<proteinExistence type="inferred from homology"/>
<dbReference type="CTD" id="4968"/>
<evidence type="ECO:0000313" key="17">
    <source>
        <dbReference type="RefSeq" id="XP_032822310.1"/>
    </source>
</evidence>
<keyword evidence="5" id="KW-0378">Hydrolase</keyword>
<evidence type="ECO:0000256" key="12">
    <source>
        <dbReference type="ARBA" id="ARBA00044632"/>
    </source>
</evidence>
<keyword evidence="10" id="KW-0326">Glycosidase</keyword>
<evidence type="ECO:0000256" key="5">
    <source>
        <dbReference type="ARBA" id="ARBA00022801"/>
    </source>
</evidence>
<evidence type="ECO:0000256" key="3">
    <source>
        <dbReference type="ARBA" id="ARBA00012720"/>
    </source>
</evidence>
<gene>
    <name evidence="17" type="primary">OGG1</name>
</gene>
<evidence type="ECO:0000256" key="8">
    <source>
        <dbReference type="ARBA" id="ARBA00023242"/>
    </source>
</evidence>
<keyword evidence="4" id="KW-0227">DNA damage</keyword>
<organism evidence="16 17">
    <name type="scientific">Petromyzon marinus</name>
    <name type="common">Sea lamprey</name>
    <dbReference type="NCBI Taxonomy" id="7757"/>
    <lineage>
        <taxon>Eukaryota</taxon>
        <taxon>Metazoa</taxon>
        <taxon>Chordata</taxon>
        <taxon>Craniata</taxon>
        <taxon>Vertebrata</taxon>
        <taxon>Cyclostomata</taxon>
        <taxon>Hyperoartia</taxon>
        <taxon>Petromyzontiformes</taxon>
        <taxon>Petromyzontidae</taxon>
        <taxon>Petromyzon</taxon>
    </lineage>
</organism>
<comment type="function">
    <text evidence="11">DNA repair enzyme that incises DNA at 8-oxoG residues. Excises 7,8-dihydro-8-oxoguanine and 2,6-diamino-4-hydroxy-5-N-methylformamidopyrimidine (FAPY) from damaged DNA. Has a beta-lyase activity that nicks DNA 3' to the lesion.</text>
</comment>
<comment type="similarity">
    <text evidence="2">Belongs to the type-1 OGG1 family.</text>
</comment>
<dbReference type="FunFam" id="1.10.1670.10:FF:000005">
    <property type="entry name" value="N-glycosylase/DNA lyase OGG1"/>
    <property type="match status" value="1"/>
</dbReference>
<keyword evidence="6" id="KW-0234">DNA repair</keyword>
<dbReference type="KEGG" id="pmrn:116949289"/>
<comment type="catalytic activity">
    <reaction evidence="12">
        <text>2'-deoxyribonucleotide-(2'-deoxyribose 5'-phosphate)-2'-deoxyribonucleotide-DNA = a 3'-end 2'-deoxyribonucleotide-(2,3-dehydro-2,3-deoxyribose 5'-phosphate)-DNA + a 5'-end 5'-phospho-2'-deoxyribonucleoside-DNA + H(+)</text>
        <dbReference type="Rhea" id="RHEA:66592"/>
        <dbReference type="Rhea" id="RHEA-COMP:13180"/>
        <dbReference type="Rhea" id="RHEA-COMP:16897"/>
        <dbReference type="Rhea" id="RHEA-COMP:17067"/>
        <dbReference type="ChEBI" id="CHEBI:15378"/>
        <dbReference type="ChEBI" id="CHEBI:136412"/>
        <dbReference type="ChEBI" id="CHEBI:157695"/>
        <dbReference type="ChEBI" id="CHEBI:167181"/>
        <dbReference type="EC" id="4.2.99.18"/>
    </reaction>
</comment>
<evidence type="ECO:0000313" key="16">
    <source>
        <dbReference type="Proteomes" id="UP001318040"/>
    </source>
</evidence>
<dbReference type="GO" id="GO:0006289">
    <property type="term" value="P:nucleotide-excision repair"/>
    <property type="evidence" value="ECO:0007669"/>
    <property type="project" value="InterPro"/>
</dbReference>
<dbReference type="Proteomes" id="UP001318040">
    <property type="component" value="Chromosome 36"/>
</dbReference>
<keyword evidence="16" id="KW-1185">Reference proteome</keyword>
<keyword evidence="7 17" id="KW-0456">Lyase</keyword>
<dbReference type="InterPro" id="IPR052054">
    <property type="entry name" value="Oxidative_DNA_repair_enzyme"/>
</dbReference>
<evidence type="ECO:0000256" key="4">
    <source>
        <dbReference type="ARBA" id="ARBA00022763"/>
    </source>
</evidence>
<evidence type="ECO:0000256" key="6">
    <source>
        <dbReference type="ARBA" id="ARBA00023204"/>
    </source>
</evidence>
<dbReference type="Gene3D" id="3.30.310.40">
    <property type="match status" value="1"/>
</dbReference>
<dbReference type="InterPro" id="IPR011257">
    <property type="entry name" value="DNA_glycosylase"/>
</dbReference>
<dbReference type="CDD" id="cd00056">
    <property type="entry name" value="ENDO3c"/>
    <property type="match status" value="1"/>
</dbReference>
<evidence type="ECO:0000256" key="10">
    <source>
        <dbReference type="ARBA" id="ARBA00023295"/>
    </source>
</evidence>
<evidence type="ECO:0000259" key="15">
    <source>
        <dbReference type="SMART" id="SM00478"/>
    </source>
</evidence>
<accession>A0AAJ7TQQ4</accession>
<feature type="domain" description="HhH-GPD" evidence="15">
    <location>
        <begin position="192"/>
        <end position="360"/>
    </location>
</feature>
<dbReference type="Gene3D" id="1.10.340.30">
    <property type="entry name" value="Hypothetical protein, domain 2"/>
    <property type="match status" value="1"/>
</dbReference>
<evidence type="ECO:0000256" key="14">
    <source>
        <dbReference type="SAM" id="MobiDB-lite"/>
    </source>
</evidence>
<evidence type="ECO:0000256" key="2">
    <source>
        <dbReference type="ARBA" id="ARBA00010679"/>
    </source>
</evidence>
<evidence type="ECO:0000256" key="11">
    <source>
        <dbReference type="ARBA" id="ARBA00025652"/>
    </source>
</evidence>
<dbReference type="SUPFAM" id="SSF48150">
    <property type="entry name" value="DNA-glycosylase"/>
    <property type="match status" value="1"/>
</dbReference>
<dbReference type="GO" id="GO:0034039">
    <property type="term" value="F:8-oxo-7,8-dihydroguanine DNA N-glycosylase activity"/>
    <property type="evidence" value="ECO:0007669"/>
    <property type="project" value="TreeGrafter"/>
</dbReference>
<name>A0AAJ7TQQ4_PETMA</name>
<reference evidence="17" key="1">
    <citation type="submission" date="2025-08" db="UniProtKB">
        <authorList>
            <consortium name="RefSeq"/>
        </authorList>
    </citation>
    <scope>IDENTIFICATION</scope>
    <source>
        <tissue evidence="17">Sperm</tissue>
    </source>
</reference>
<evidence type="ECO:0000256" key="7">
    <source>
        <dbReference type="ARBA" id="ARBA00023239"/>
    </source>
</evidence>
<keyword evidence="8" id="KW-0539">Nucleus</keyword>
<dbReference type="GO" id="GO:0006285">
    <property type="term" value="P:base-excision repair, AP site formation"/>
    <property type="evidence" value="ECO:0007669"/>
    <property type="project" value="TreeGrafter"/>
</dbReference>
<dbReference type="SUPFAM" id="SSF55945">
    <property type="entry name" value="TATA-box binding protein-like"/>
    <property type="match status" value="1"/>
</dbReference>
<comment type="subcellular location">
    <subcellularLocation>
        <location evidence="1">Nucleus</location>
    </subcellularLocation>
</comment>
<protein>
    <recommendedName>
        <fullName evidence="13">N-glycosylase/DNA lyase</fullName>
        <ecNumber evidence="3">4.2.99.18</ecNumber>
    </recommendedName>
</protein>
<dbReference type="GO" id="GO:0140078">
    <property type="term" value="F:class I DNA-(apurinic or apyrimidinic site) endonuclease activity"/>
    <property type="evidence" value="ECO:0007669"/>
    <property type="project" value="UniProtKB-EC"/>
</dbReference>
<evidence type="ECO:0000256" key="9">
    <source>
        <dbReference type="ARBA" id="ARBA00023268"/>
    </source>
</evidence>
<feature type="compositionally biased region" description="Basic residues" evidence="14">
    <location>
        <begin position="100"/>
        <end position="109"/>
    </location>
</feature>
<dbReference type="RefSeq" id="XP_032822310.1">
    <property type="nucleotide sequence ID" value="XM_032966419.1"/>
</dbReference>
<feature type="region of interest" description="Disordered" evidence="14">
    <location>
        <begin position="66"/>
        <end position="136"/>
    </location>
</feature>
<dbReference type="InterPro" id="IPR012904">
    <property type="entry name" value="OGG_N"/>
</dbReference>
<dbReference type="GO" id="GO:0005634">
    <property type="term" value="C:nucleus"/>
    <property type="evidence" value="ECO:0007669"/>
    <property type="project" value="UniProtKB-SubCell"/>
</dbReference>
<dbReference type="PANTHER" id="PTHR10242">
    <property type="entry name" value="8-OXOGUANINE DNA GLYCOSYLASE"/>
    <property type="match status" value="1"/>
</dbReference>
<dbReference type="AlphaFoldDB" id="A0AAJ7TQQ4"/>
<dbReference type="InterPro" id="IPR003265">
    <property type="entry name" value="HhH-GPD_domain"/>
</dbReference>
<dbReference type="Pfam" id="PF00730">
    <property type="entry name" value="HhH-GPD"/>
    <property type="match status" value="1"/>
</dbReference>
<dbReference type="GO" id="GO:0003684">
    <property type="term" value="F:damaged DNA binding"/>
    <property type="evidence" value="ECO:0007669"/>
    <property type="project" value="InterPro"/>
</dbReference>
<dbReference type="Pfam" id="PF07934">
    <property type="entry name" value="OGG_N"/>
    <property type="match status" value="1"/>
</dbReference>
<dbReference type="EC" id="4.2.99.18" evidence="3"/>
<dbReference type="PANTHER" id="PTHR10242:SF2">
    <property type="entry name" value="N-GLYCOSYLASE_DNA LYASE"/>
    <property type="match status" value="1"/>
</dbReference>
<dbReference type="FunFam" id="1.10.340.30:FF:000006">
    <property type="entry name" value="N-glycosylase/DNA lyase isoform X2"/>
    <property type="match status" value="1"/>
</dbReference>
<dbReference type="SMART" id="SM00478">
    <property type="entry name" value="ENDO3c"/>
    <property type="match status" value="1"/>
</dbReference>
<keyword evidence="9" id="KW-0511">Multifunctional enzyme</keyword>
<dbReference type="Gene3D" id="1.10.1670.10">
    <property type="entry name" value="Helix-hairpin-Helix base-excision DNA repair enzymes (C-terminal)"/>
    <property type="match status" value="1"/>
</dbReference>
<sequence>MGTRAWRSLPCRQAELRLDITLACGQAFRWRQQEPCGLWRCVLGRRLYELSQRGDLLLYRVLPPGPPATAVEETEHGGKRRKAAGKLAPEQDPGSQPCHANKRKSKRGGGKTPNVNGTDDIIGGSNNVVEDGGDEEGSGAALRDYLQLGVALEQLYEEWSRVDPHFARVAGHFPGVRVLRQDPVECLFSFICTSNNHISRITVMLERLCASLGELVSTQDGVAYHAFPSLQALSGDGVEEQLRELGFGYRAGFVAKSARAVLQRGGAPWLTSLRTAPLAEARAQLVQLPGVGAKVADCVCLMSLDKPHAVPVDTHVWQIAQRDYHTTLGSGRKSLTDKTYVAVADFFRELWGPYAGWAQSVLFSADLPKFKSYKSEEAKKTGKSC</sequence>
<dbReference type="InterPro" id="IPR023170">
    <property type="entry name" value="HhH_base_excis_C"/>
</dbReference>
<evidence type="ECO:0000256" key="1">
    <source>
        <dbReference type="ARBA" id="ARBA00004123"/>
    </source>
</evidence>